<keyword evidence="2" id="KW-0472">Membrane</keyword>
<feature type="transmembrane region" description="Helical" evidence="2">
    <location>
        <begin position="812"/>
        <end position="830"/>
    </location>
</feature>
<dbReference type="RefSeq" id="WP_211422000.1">
    <property type="nucleotide sequence ID" value="NZ_CP072642.1"/>
</dbReference>
<dbReference type="Gene3D" id="2.60.40.10">
    <property type="entry name" value="Immunoglobulins"/>
    <property type="match status" value="1"/>
</dbReference>
<dbReference type="Gene3D" id="2.130.10.10">
    <property type="entry name" value="YVTN repeat-like/Quinoprotein amine dehydrogenase"/>
    <property type="match status" value="3"/>
</dbReference>
<dbReference type="InterPro" id="IPR036457">
    <property type="entry name" value="PPM-type-like_dom_sf"/>
</dbReference>
<dbReference type="EMBL" id="CP072642">
    <property type="protein sequence ID" value="QUV93638.1"/>
    <property type="molecule type" value="Genomic_DNA"/>
</dbReference>
<evidence type="ECO:0000313" key="5">
    <source>
        <dbReference type="Proteomes" id="UP000677668"/>
    </source>
</evidence>
<keyword evidence="2" id="KW-0812">Transmembrane</keyword>
<gene>
    <name evidence="4" type="ORF">J8C05_09725</name>
</gene>
<name>A0ABX8AY58_9BACT</name>
<dbReference type="SUPFAM" id="SSF63829">
    <property type="entry name" value="Calcium-dependent phosphotriesterase"/>
    <property type="match status" value="3"/>
</dbReference>
<dbReference type="InterPro" id="IPR015943">
    <property type="entry name" value="WD40/YVTN_repeat-like_dom_sf"/>
</dbReference>
<evidence type="ECO:0000313" key="4">
    <source>
        <dbReference type="EMBL" id="QUV93638.1"/>
    </source>
</evidence>
<dbReference type="InterPro" id="IPR011123">
    <property type="entry name" value="Y_Y_Y"/>
</dbReference>
<dbReference type="PANTHER" id="PTHR43547">
    <property type="entry name" value="TWO-COMPONENT HISTIDINE KINASE"/>
    <property type="match status" value="1"/>
</dbReference>
<dbReference type="Pfam" id="PF07494">
    <property type="entry name" value="Reg_prop"/>
    <property type="match status" value="3"/>
</dbReference>
<dbReference type="Pfam" id="PF07495">
    <property type="entry name" value="Y_Y_Y"/>
    <property type="match status" value="1"/>
</dbReference>
<dbReference type="Gene3D" id="3.60.40.10">
    <property type="entry name" value="PPM-type phosphatase domain"/>
    <property type="match status" value="1"/>
</dbReference>
<accession>A0ABX8AY58</accession>
<dbReference type="PANTHER" id="PTHR43547:SF2">
    <property type="entry name" value="HYBRID SIGNAL TRANSDUCTION HISTIDINE KINASE C"/>
    <property type="match status" value="1"/>
</dbReference>
<evidence type="ECO:0000256" key="2">
    <source>
        <dbReference type="SAM" id="Phobius"/>
    </source>
</evidence>
<keyword evidence="5" id="KW-1185">Reference proteome</keyword>
<dbReference type="Proteomes" id="UP000677668">
    <property type="component" value="Chromosome 1"/>
</dbReference>
<dbReference type="SUPFAM" id="SSF81606">
    <property type="entry name" value="PP2C-like"/>
    <property type="match status" value="1"/>
</dbReference>
<evidence type="ECO:0000259" key="3">
    <source>
        <dbReference type="SMART" id="SM00331"/>
    </source>
</evidence>
<dbReference type="InterPro" id="IPR001932">
    <property type="entry name" value="PPM-type_phosphatase-like_dom"/>
</dbReference>
<organism evidence="4 5">
    <name type="scientific">Chloracidobacterium sp. N</name>
    <dbReference type="NCBI Taxonomy" id="2821540"/>
    <lineage>
        <taxon>Bacteria</taxon>
        <taxon>Pseudomonadati</taxon>
        <taxon>Acidobacteriota</taxon>
        <taxon>Terriglobia</taxon>
        <taxon>Terriglobales</taxon>
        <taxon>Acidobacteriaceae</taxon>
        <taxon>Chloracidobacterium</taxon>
        <taxon>Chloracidobacterium aggregatum</taxon>
    </lineage>
</organism>
<dbReference type="InterPro" id="IPR011110">
    <property type="entry name" value="Reg_prop"/>
</dbReference>
<evidence type="ECO:0000256" key="1">
    <source>
        <dbReference type="ARBA" id="ARBA00022553"/>
    </source>
</evidence>
<protein>
    <submittedName>
        <fullName evidence="4">SpoIIE family protein phosphatase</fullName>
    </submittedName>
</protein>
<dbReference type="SMART" id="SM00331">
    <property type="entry name" value="PP2C_SIG"/>
    <property type="match status" value="1"/>
</dbReference>
<keyword evidence="1" id="KW-0597">Phosphoprotein</keyword>
<proteinExistence type="predicted"/>
<keyword evidence="2" id="KW-1133">Transmembrane helix</keyword>
<sequence>MPALAWTFILIILWWNVASWPAPGTPARNPTSAGVVFEQFTQDQGLSNNGITCLLQDRRGFLWIGTEDGLNRYDGYGFKVYRHRPDDPNSLPANFIRALAQGPDGTLWMATDGCGLCRYDAWTDHFVSYALTLSPKERYFSSIEVSQDGLVWLGGNDGLVCFDPQTNVSAVYPLWRDLHLRSPATYVSSTLEIAPDRFLVGSNHGILLFDRQTRRFSVVLAAPPPLQKGDIVLLQFSGHVVGRLLDGRICVGFINWALFLLDPQTLRITQGYDLEGRPLTGEDRALPLPHDVSRHGKAVFLDQSGSVWIFKRFSAPRRLDLATGELTFIQNTVPSGTFKAQEPMVMMQARSGVFWFGDRINGLLKFSPIRNRFETYRHHPFDDQSLVSSYTRGILEDSRGRLWVCSQFGGISRLDRRTGQVERYNVRFTQPDKRPSEAVFTICEDRHQVLWVGTEYGLYILNPEQRRLQPAPLPQLPILATQALCEDHRGHLWIGMAGRLFEVSPDHRTVTDQTKAFGLTPLPLPPDAVGDDVQCFYEDRRDHHLWIGVIYGAVRYDPVHKTHQTYRIERKPAYGVPYVTGFAEGMDGTLWMVTKGAGLCRFDPQRETFTHITEEQGLPHNNCYAMLPDTDGTFWLSSDAGLSHVDPQRLTFRTYTVDDGLQGREFNRFSAFQNARGEMFFGGTQGLTIFHPSHVKDDRSLPPVVLTKVSINGQPQPAIEVSRLTLNHDQNALEVSFAALDFHAPQNNRYQYRLEGFDRNWRDAGTRHEATYTNLPAGHYTFHVKAVNHDGVWNAGTVLLQMVIRPPWWQTWPAYLCFALAGTLVLYGGLRWRLRQLTARTQALEATVAERTQEVLRKNEELIARNVDIAASKREIEIQQRNFLESLTYAQIIQRSTLPTSAEIQRLLGEHFILWKPKDIVSGDFYWVHRHHDLVIFVVADCTGHGVPGAFMSMIGNDLLGNIVTERQVLDPAELLQQLHHGVSRALKQQDDTGLPDGMEASACRLDLTTATVTFAGARQSLYVVADGALAEIKGDRHAIGGRQSRRQARVFTNHNVDLTPNTMLYLATDGFADQPDPQGQKFRTRRLRELLVKVADLPLPEQQKRLEIELAAHMGSEPQRDDITLVGVRWVPHHHAAQNGEA</sequence>
<reference evidence="4 5" key="1">
    <citation type="submission" date="2021-03" db="EMBL/GenBank/DDBJ databases">
        <title>Genomic and phenotypic characterization of Chloracidobacterium isolates provides evidence for multiple species.</title>
        <authorList>
            <person name="Saini M.K."/>
            <person name="Costas A.M.G."/>
            <person name="Tank M."/>
            <person name="Bryant D.A."/>
        </authorList>
    </citation>
    <scope>NUCLEOTIDE SEQUENCE [LARGE SCALE GENOMIC DNA]</scope>
    <source>
        <strain evidence="4 5">N</strain>
    </source>
</reference>
<dbReference type="InterPro" id="IPR013783">
    <property type="entry name" value="Ig-like_fold"/>
</dbReference>
<dbReference type="Pfam" id="PF07228">
    <property type="entry name" value="SpoIIE"/>
    <property type="match status" value="1"/>
</dbReference>
<feature type="domain" description="PPM-type phosphatase" evidence="3">
    <location>
        <begin position="906"/>
        <end position="1131"/>
    </location>
</feature>